<sequence length="99" mass="10931">MASGAVVGAGAGDVPAQERKAVTDFSSFSRQQDWAISQPIFSYCSAGVLAHARGQYLTVYTIDQYLSLENVPRKDPQLDGVTDFSSFIRQQDWAHRSPY</sequence>
<reference evidence="1" key="3">
    <citation type="submission" date="2015-04" db="UniProtKB">
        <authorList>
            <consortium name="EnsemblPlants"/>
        </authorList>
    </citation>
    <scope>IDENTIFICATION</scope>
</reference>
<dbReference type="Proteomes" id="UP000032180">
    <property type="component" value="Chromosome 1"/>
</dbReference>
<reference evidence="1 2" key="1">
    <citation type="submission" date="2012-08" db="EMBL/GenBank/DDBJ databases">
        <title>Oryza genome evolution.</title>
        <authorList>
            <person name="Wing R.A."/>
        </authorList>
    </citation>
    <scope>NUCLEOTIDE SEQUENCE</scope>
</reference>
<protein>
    <submittedName>
        <fullName evidence="1">Uncharacterized protein</fullName>
    </submittedName>
</protein>
<name>A0A0D9UZK4_9ORYZ</name>
<evidence type="ECO:0000313" key="1">
    <source>
        <dbReference type="EnsemblPlants" id="LPERR01G10370.1"/>
    </source>
</evidence>
<dbReference type="EnsemblPlants" id="LPERR01G10370.1">
    <property type="protein sequence ID" value="LPERR01G10370.1"/>
    <property type="gene ID" value="LPERR01G10370"/>
</dbReference>
<organism evidence="1 2">
    <name type="scientific">Leersia perrieri</name>
    <dbReference type="NCBI Taxonomy" id="77586"/>
    <lineage>
        <taxon>Eukaryota</taxon>
        <taxon>Viridiplantae</taxon>
        <taxon>Streptophyta</taxon>
        <taxon>Embryophyta</taxon>
        <taxon>Tracheophyta</taxon>
        <taxon>Spermatophyta</taxon>
        <taxon>Magnoliopsida</taxon>
        <taxon>Liliopsida</taxon>
        <taxon>Poales</taxon>
        <taxon>Poaceae</taxon>
        <taxon>BOP clade</taxon>
        <taxon>Oryzoideae</taxon>
        <taxon>Oryzeae</taxon>
        <taxon>Oryzinae</taxon>
        <taxon>Leersia</taxon>
    </lineage>
</organism>
<reference evidence="2" key="2">
    <citation type="submission" date="2013-12" db="EMBL/GenBank/DDBJ databases">
        <authorList>
            <person name="Yu Y."/>
            <person name="Lee S."/>
            <person name="de Baynast K."/>
            <person name="Wissotski M."/>
            <person name="Liu L."/>
            <person name="Talag J."/>
            <person name="Goicoechea J."/>
            <person name="Angelova A."/>
            <person name="Jetty R."/>
            <person name="Kudrna D."/>
            <person name="Golser W."/>
            <person name="Rivera L."/>
            <person name="Zhang J."/>
            <person name="Wing R."/>
        </authorList>
    </citation>
    <scope>NUCLEOTIDE SEQUENCE</scope>
</reference>
<keyword evidence="2" id="KW-1185">Reference proteome</keyword>
<accession>A0A0D9UZK4</accession>
<proteinExistence type="predicted"/>
<dbReference type="Gramene" id="LPERR01G10370.1">
    <property type="protein sequence ID" value="LPERR01G10370.1"/>
    <property type="gene ID" value="LPERR01G10370"/>
</dbReference>
<dbReference type="HOGENOM" id="CLU_2323799_0_0_1"/>
<dbReference type="AlphaFoldDB" id="A0A0D9UZK4"/>
<evidence type="ECO:0000313" key="2">
    <source>
        <dbReference type="Proteomes" id="UP000032180"/>
    </source>
</evidence>